<keyword evidence="3" id="KW-1185">Reference proteome</keyword>
<accession>A0A3A9AQ74</accession>
<proteinExistence type="predicted"/>
<keyword evidence="1" id="KW-0812">Transmembrane</keyword>
<sequence length="95" mass="11189">MIWYVMITEMIWFGARSEAVIRQVSADIRGGNIAYLMNKPYHYTLYILARHTGEWCIRIPMYMVFVVAVFYRGLRRYTSGNLMGQEFRLKNQPGG</sequence>
<dbReference type="OrthoDB" id="9783401at2"/>
<keyword evidence="1" id="KW-0472">Membrane</keyword>
<gene>
    <name evidence="2" type="ORF">D7V94_02245</name>
</gene>
<dbReference type="RefSeq" id="WP_120466379.1">
    <property type="nucleotide sequence ID" value="NZ_RAYQ01000002.1"/>
</dbReference>
<reference evidence="2 3" key="1">
    <citation type="submission" date="2018-09" db="EMBL/GenBank/DDBJ databases">
        <title>Murine metabolic-syndrome-specific gut microbial biobank.</title>
        <authorList>
            <person name="Liu C."/>
        </authorList>
    </citation>
    <scope>NUCLEOTIDE SEQUENCE [LARGE SCALE GENOMIC DNA]</scope>
    <source>
        <strain evidence="2 3">0.1xD8-82</strain>
    </source>
</reference>
<feature type="transmembrane region" description="Helical" evidence="1">
    <location>
        <begin position="55"/>
        <end position="74"/>
    </location>
</feature>
<dbReference type="EMBL" id="RAYQ01000002">
    <property type="protein sequence ID" value="RKI93542.1"/>
    <property type="molecule type" value="Genomic_DNA"/>
</dbReference>
<evidence type="ECO:0000256" key="1">
    <source>
        <dbReference type="SAM" id="Phobius"/>
    </source>
</evidence>
<evidence type="ECO:0000313" key="2">
    <source>
        <dbReference type="EMBL" id="RKI93542.1"/>
    </source>
</evidence>
<name>A0A3A9AQ74_9FIRM</name>
<dbReference type="Proteomes" id="UP000280696">
    <property type="component" value="Unassembled WGS sequence"/>
</dbReference>
<protein>
    <submittedName>
        <fullName evidence="2">Uncharacterized protein</fullName>
    </submittedName>
</protein>
<evidence type="ECO:0000313" key="3">
    <source>
        <dbReference type="Proteomes" id="UP000280696"/>
    </source>
</evidence>
<dbReference type="AlphaFoldDB" id="A0A3A9AQ74"/>
<organism evidence="2 3">
    <name type="scientific">Parablautia intestinalis</name>
    <dbReference type="NCBI Taxonomy" id="2320100"/>
    <lineage>
        <taxon>Bacteria</taxon>
        <taxon>Bacillati</taxon>
        <taxon>Bacillota</taxon>
        <taxon>Clostridia</taxon>
        <taxon>Lachnospirales</taxon>
        <taxon>Lachnospiraceae</taxon>
        <taxon>Parablautia</taxon>
    </lineage>
</organism>
<comment type="caution">
    <text evidence="2">The sequence shown here is derived from an EMBL/GenBank/DDBJ whole genome shotgun (WGS) entry which is preliminary data.</text>
</comment>
<keyword evidence="1" id="KW-1133">Transmembrane helix</keyword>